<accession>A0ABW6T2U9</accession>
<evidence type="ECO:0008006" key="5">
    <source>
        <dbReference type="Google" id="ProtNLM"/>
    </source>
</evidence>
<dbReference type="EMBL" id="JBIASD010000045">
    <property type="protein sequence ID" value="MFF3671382.1"/>
    <property type="molecule type" value="Genomic_DNA"/>
</dbReference>
<dbReference type="RefSeq" id="WP_387417565.1">
    <property type="nucleotide sequence ID" value="NZ_JBIASD010000045.1"/>
</dbReference>
<organism evidence="3 4">
    <name type="scientific">Microtetraspora malaysiensis</name>
    <dbReference type="NCBI Taxonomy" id="161358"/>
    <lineage>
        <taxon>Bacteria</taxon>
        <taxon>Bacillati</taxon>
        <taxon>Actinomycetota</taxon>
        <taxon>Actinomycetes</taxon>
        <taxon>Streptosporangiales</taxon>
        <taxon>Streptosporangiaceae</taxon>
        <taxon>Microtetraspora</taxon>
    </lineage>
</organism>
<evidence type="ECO:0000256" key="2">
    <source>
        <dbReference type="SAM" id="SignalP"/>
    </source>
</evidence>
<feature type="compositionally biased region" description="Low complexity" evidence="1">
    <location>
        <begin position="105"/>
        <end position="130"/>
    </location>
</feature>
<proteinExistence type="predicted"/>
<name>A0ABW6T2U9_9ACTN</name>
<protein>
    <recommendedName>
        <fullName evidence="5">RlpA-like protein double-psi beta-barrel domain-containing protein</fullName>
    </recommendedName>
</protein>
<dbReference type="InterPro" id="IPR036908">
    <property type="entry name" value="RlpA-like_sf"/>
</dbReference>
<keyword evidence="4" id="KW-1185">Reference proteome</keyword>
<feature type="compositionally biased region" description="Polar residues" evidence="1">
    <location>
        <begin position="42"/>
        <end position="55"/>
    </location>
</feature>
<evidence type="ECO:0000313" key="3">
    <source>
        <dbReference type="EMBL" id="MFF3671382.1"/>
    </source>
</evidence>
<keyword evidence="2" id="KW-0732">Signal</keyword>
<comment type="caution">
    <text evidence="3">The sequence shown here is derived from an EMBL/GenBank/DDBJ whole genome shotgun (WGS) entry which is preliminary data.</text>
</comment>
<feature type="chain" id="PRO_5047384746" description="RlpA-like protein double-psi beta-barrel domain-containing protein" evidence="2">
    <location>
        <begin position="25"/>
        <end position="252"/>
    </location>
</feature>
<reference evidence="3 4" key="1">
    <citation type="submission" date="2024-10" db="EMBL/GenBank/DDBJ databases">
        <title>The Natural Products Discovery Center: Release of the First 8490 Sequenced Strains for Exploring Actinobacteria Biosynthetic Diversity.</title>
        <authorList>
            <person name="Kalkreuter E."/>
            <person name="Kautsar S.A."/>
            <person name="Yang D."/>
            <person name="Bader C.D."/>
            <person name="Teijaro C.N."/>
            <person name="Fluegel L."/>
            <person name="Davis C.M."/>
            <person name="Simpson J.R."/>
            <person name="Lauterbach L."/>
            <person name="Steele A.D."/>
            <person name="Gui C."/>
            <person name="Meng S."/>
            <person name="Li G."/>
            <person name="Viehrig K."/>
            <person name="Ye F."/>
            <person name="Su P."/>
            <person name="Kiefer A.F."/>
            <person name="Nichols A."/>
            <person name="Cepeda A.J."/>
            <person name="Yan W."/>
            <person name="Fan B."/>
            <person name="Jiang Y."/>
            <person name="Adhikari A."/>
            <person name="Zheng C.-J."/>
            <person name="Schuster L."/>
            <person name="Cowan T.M."/>
            <person name="Smanski M.J."/>
            <person name="Chevrette M.G."/>
            <person name="De Carvalho L.P.S."/>
            <person name="Shen B."/>
        </authorList>
    </citation>
    <scope>NUCLEOTIDE SEQUENCE [LARGE SCALE GENOMIC DNA]</scope>
    <source>
        <strain evidence="3 4">NPDC002173</strain>
    </source>
</reference>
<feature type="region of interest" description="Disordered" evidence="1">
    <location>
        <begin position="36"/>
        <end position="154"/>
    </location>
</feature>
<evidence type="ECO:0000256" key="1">
    <source>
        <dbReference type="SAM" id="MobiDB-lite"/>
    </source>
</evidence>
<gene>
    <name evidence="3" type="ORF">ACFYXI_37940</name>
</gene>
<feature type="signal peptide" evidence="2">
    <location>
        <begin position="1"/>
        <end position="24"/>
    </location>
</feature>
<dbReference type="Proteomes" id="UP001602013">
    <property type="component" value="Unassembled WGS sequence"/>
</dbReference>
<dbReference type="Gene3D" id="2.40.40.10">
    <property type="entry name" value="RlpA-like domain"/>
    <property type="match status" value="1"/>
</dbReference>
<sequence length="252" mass="26125">MQKRARQAIVTVTAGLTLIGSVTAAAVVMSPGQGADRAHIAQSPSAAETSSTPQADPSAESRSTGESGTETETGGASTAAPTTTGEVTAAQADQPVKFVPREASETSAATETTTPETTAAKATTAESAKTAKAKPKLPSGKSTATSFWDGQTASGKPMRYETIASPYWPLGTKVKVTYNGKSAIGVVEDFGPAEWAVRQHDIPAILDLSEKMMADLTGVRSNSVHVNFEVLKWGTGRVYRTSGTGYKLAMGR</sequence>
<feature type="compositionally biased region" description="Polar residues" evidence="1">
    <location>
        <begin position="140"/>
        <end position="154"/>
    </location>
</feature>
<feature type="compositionally biased region" description="Low complexity" evidence="1">
    <location>
        <begin position="58"/>
        <end position="86"/>
    </location>
</feature>
<evidence type="ECO:0000313" key="4">
    <source>
        <dbReference type="Proteomes" id="UP001602013"/>
    </source>
</evidence>